<dbReference type="InterPro" id="IPR002893">
    <property type="entry name" value="Znf_MYND"/>
</dbReference>
<evidence type="ECO:0000313" key="6">
    <source>
        <dbReference type="EMBL" id="CDW73773.1"/>
    </source>
</evidence>
<sequence>MAEGSKFLEDFLSPYEAEHLIRGLKEIDIKEYGSKQWIQQHETIDRLNIQAHKNALTSTDEFIMDYFVGILIYDLLASETWKQKIYPLLKQDLAKISSLRSYITVHDYLLIQIYLQLYHEAQICNLLEIILYHRTACENSQDYLVELIDYCYRKFLYLTNWSEQRGRNVHDDDPRRYLNLKPEEELQRQFDEIQFSTAMCCFSLIRFIADHMQDLSVPIVHQMMETNDIPCILVPLLEMKPWLRKNTKGEVEKFEDQKWQVIAPGEMNRVTKMEAQIWLTIYNMFLSQDTNRKYEITSFRKANLMRLRKYLNEVLLDQLPMLANLLRALEELSIMQENSVPSKNSFIVQQIPEFKLKMKDRNWKEIAEYQLENFFTNDEKSLKEDMDRIMKLYSSDVFEQFMDEPKCAECGKNATQRCSRCKNQWYCSRECQLRQWKGHKPLCDIIFSNKQEDELKSEEVKQIQKEKFQQPKSLIQDITDQE</sequence>
<feature type="domain" description="MYND-type" evidence="5">
    <location>
        <begin position="407"/>
        <end position="443"/>
    </location>
</feature>
<dbReference type="Pfam" id="PF01753">
    <property type="entry name" value="zf-MYND"/>
    <property type="match status" value="1"/>
</dbReference>
<protein>
    <recommendedName>
        <fullName evidence="5">MYND-type domain-containing protein</fullName>
    </recommendedName>
</protein>
<dbReference type="GO" id="GO:0008270">
    <property type="term" value="F:zinc ion binding"/>
    <property type="evidence" value="ECO:0007669"/>
    <property type="project" value="UniProtKB-KW"/>
</dbReference>
<dbReference type="PANTHER" id="PTHR13244:SF7">
    <property type="entry name" value="ZINC FINGER MYND DOMAIN-CONTAINING PROTEIN 10"/>
    <property type="match status" value="1"/>
</dbReference>
<organism evidence="6 7">
    <name type="scientific">Stylonychia lemnae</name>
    <name type="common">Ciliate</name>
    <dbReference type="NCBI Taxonomy" id="5949"/>
    <lineage>
        <taxon>Eukaryota</taxon>
        <taxon>Sar</taxon>
        <taxon>Alveolata</taxon>
        <taxon>Ciliophora</taxon>
        <taxon>Intramacronucleata</taxon>
        <taxon>Spirotrichea</taxon>
        <taxon>Stichotrichia</taxon>
        <taxon>Sporadotrichida</taxon>
        <taxon>Oxytrichidae</taxon>
        <taxon>Stylonychinae</taxon>
        <taxon>Stylonychia</taxon>
    </lineage>
</organism>
<name>A0A077ZZ15_STYLE</name>
<evidence type="ECO:0000313" key="7">
    <source>
        <dbReference type="Proteomes" id="UP000039865"/>
    </source>
</evidence>
<keyword evidence="3" id="KW-0862">Zinc</keyword>
<dbReference type="InParanoid" id="A0A077ZZ15"/>
<dbReference type="Gene3D" id="6.10.140.2220">
    <property type="match status" value="1"/>
</dbReference>
<gene>
    <name evidence="6" type="primary">Contig14277.g15205</name>
    <name evidence="6" type="ORF">STYLEM_2761</name>
</gene>
<dbReference type="AlphaFoldDB" id="A0A077ZZ15"/>
<accession>A0A077ZZ15</accession>
<dbReference type="FunCoup" id="A0A077ZZ15">
    <property type="interactions" value="8"/>
</dbReference>
<evidence type="ECO:0000256" key="3">
    <source>
        <dbReference type="ARBA" id="ARBA00022833"/>
    </source>
</evidence>
<dbReference type="Proteomes" id="UP000039865">
    <property type="component" value="Unassembled WGS sequence"/>
</dbReference>
<proteinExistence type="predicted"/>
<dbReference type="SUPFAM" id="SSF144232">
    <property type="entry name" value="HIT/MYND zinc finger-like"/>
    <property type="match status" value="1"/>
</dbReference>
<keyword evidence="1" id="KW-0479">Metal-binding</keyword>
<dbReference type="PROSITE" id="PS50865">
    <property type="entry name" value="ZF_MYND_2"/>
    <property type="match status" value="1"/>
</dbReference>
<reference evidence="6 7" key="1">
    <citation type="submission" date="2014-06" db="EMBL/GenBank/DDBJ databases">
        <authorList>
            <person name="Swart Estienne"/>
        </authorList>
    </citation>
    <scope>NUCLEOTIDE SEQUENCE [LARGE SCALE GENOMIC DNA]</scope>
    <source>
        <strain evidence="6 7">130c</strain>
    </source>
</reference>
<evidence type="ECO:0000259" key="5">
    <source>
        <dbReference type="PROSITE" id="PS50865"/>
    </source>
</evidence>
<keyword evidence="7" id="KW-1185">Reference proteome</keyword>
<evidence type="ECO:0000256" key="4">
    <source>
        <dbReference type="PROSITE-ProRule" id="PRU00134"/>
    </source>
</evidence>
<dbReference type="EMBL" id="CCKQ01002667">
    <property type="protein sequence ID" value="CDW73773.1"/>
    <property type="molecule type" value="Genomic_DNA"/>
</dbReference>
<dbReference type="PANTHER" id="PTHR13244">
    <property type="entry name" value="ZINC FINGER MYND DOMAIN CONTAINING PROTEIN 10"/>
    <property type="match status" value="1"/>
</dbReference>
<evidence type="ECO:0000256" key="2">
    <source>
        <dbReference type="ARBA" id="ARBA00022771"/>
    </source>
</evidence>
<evidence type="ECO:0000256" key="1">
    <source>
        <dbReference type="ARBA" id="ARBA00022723"/>
    </source>
</evidence>
<dbReference type="GO" id="GO:0005737">
    <property type="term" value="C:cytoplasm"/>
    <property type="evidence" value="ECO:0007669"/>
    <property type="project" value="TreeGrafter"/>
</dbReference>
<dbReference type="PROSITE" id="PS01360">
    <property type="entry name" value="ZF_MYND_1"/>
    <property type="match status" value="1"/>
</dbReference>
<dbReference type="InterPro" id="IPR052298">
    <property type="entry name" value="ZMYND10"/>
</dbReference>
<dbReference type="OMA" id="LIHEAYC"/>
<keyword evidence="2 4" id="KW-0863">Zinc-finger</keyword>
<dbReference type="OrthoDB" id="432970at2759"/>